<dbReference type="AlphaFoldDB" id="A0A812JQU2"/>
<dbReference type="Proteomes" id="UP000604046">
    <property type="component" value="Unassembled WGS sequence"/>
</dbReference>
<keyword evidence="2" id="KW-1185">Reference proteome</keyword>
<evidence type="ECO:0000313" key="1">
    <source>
        <dbReference type="EMBL" id="CAE7211959.1"/>
    </source>
</evidence>
<sequence>MGGAWGFCCGLTGSWKMPGADFARTGLRESASAREDSFAAPASWWKRKTFTLLANLFSFYLAIFVRVHFCSRPVLVFGLECCKGRGHVCSWLSQRWTGFSLHVLFSNIPAAPPVQMRRCDCFGNFPIGEASARGMSHECTPYSCNDSSAHVDACRLQQG</sequence>
<protein>
    <submittedName>
        <fullName evidence="1">Uncharacterized protein</fullName>
    </submittedName>
</protein>
<evidence type="ECO:0000313" key="2">
    <source>
        <dbReference type="Proteomes" id="UP000604046"/>
    </source>
</evidence>
<proteinExistence type="predicted"/>
<organism evidence="1 2">
    <name type="scientific">Symbiodinium natans</name>
    <dbReference type="NCBI Taxonomy" id="878477"/>
    <lineage>
        <taxon>Eukaryota</taxon>
        <taxon>Sar</taxon>
        <taxon>Alveolata</taxon>
        <taxon>Dinophyceae</taxon>
        <taxon>Suessiales</taxon>
        <taxon>Symbiodiniaceae</taxon>
        <taxon>Symbiodinium</taxon>
    </lineage>
</organism>
<name>A0A812JQU2_9DINO</name>
<dbReference type="EMBL" id="CAJNDS010000491">
    <property type="protein sequence ID" value="CAE7211959.1"/>
    <property type="molecule type" value="Genomic_DNA"/>
</dbReference>
<comment type="caution">
    <text evidence="1">The sequence shown here is derived from an EMBL/GenBank/DDBJ whole genome shotgun (WGS) entry which is preliminary data.</text>
</comment>
<accession>A0A812JQU2</accession>
<gene>
    <name evidence="1" type="ORF">SNAT2548_LOCUS7166</name>
</gene>
<reference evidence="1" key="1">
    <citation type="submission" date="2021-02" db="EMBL/GenBank/DDBJ databases">
        <authorList>
            <person name="Dougan E. K."/>
            <person name="Rhodes N."/>
            <person name="Thang M."/>
            <person name="Chan C."/>
        </authorList>
    </citation>
    <scope>NUCLEOTIDE SEQUENCE</scope>
</reference>